<feature type="domain" description="Protein kinase" evidence="6">
    <location>
        <begin position="1204"/>
        <end position="1471"/>
    </location>
</feature>
<accession>A0ABR2KBB7</accession>
<keyword evidence="2" id="KW-0723">Serine/threonine-protein kinase</keyword>
<evidence type="ECO:0000256" key="5">
    <source>
        <dbReference type="PROSITE-ProRule" id="PRU10141"/>
    </source>
</evidence>
<dbReference type="PROSITE" id="PS00107">
    <property type="entry name" value="PROTEIN_KINASE_ATP"/>
    <property type="match status" value="1"/>
</dbReference>
<name>A0ABR2KBB7_9EUKA</name>
<organism evidence="7 8">
    <name type="scientific">Tritrichomonas musculus</name>
    <dbReference type="NCBI Taxonomy" id="1915356"/>
    <lineage>
        <taxon>Eukaryota</taxon>
        <taxon>Metamonada</taxon>
        <taxon>Parabasalia</taxon>
        <taxon>Tritrichomonadida</taxon>
        <taxon>Tritrichomonadidae</taxon>
        <taxon>Tritrichomonas</taxon>
    </lineage>
</organism>
<keyword evidence="4 5" id="KW-0067">ATP-binding</keyword>
<evidence type="ECO:0000313" key="7">
    <source>
        <dbReference type="EMBL" id="KAK8888196.1"/>
    </source>
</evidence>
<feature type="domain" description="Protein kinase" evidence="6">
    <location>
        <begin position="1529"/>
        <end position="1799"/>
    </location>
</feature>
<dbReference type="InterPro" id="IPR011009">
    <property type="entry name" value="Kinase-like_dom_sf"/>
</dbReference>
<dbReference type="Pfam" id="PF07714">
    <property type="entry name" value="PK_Tyr_Ser-Thr"/>
    <property type="match status" value="2"/>
</dbReference>
<evidence type="ECO:0000259" key="6">
    <source>
        <dbReference type="PROSITE" id="PS50011"/>
    </source>
</evidence>
<comment type="caution">
    <text evidence="7">The sequence shown here is derived from an EMBL/GenBank/DDBJ whole genome shotgun (WGS) entry which is preliminary data.</text>
</comment>
<dbReference type="InterPro" id="IPR036770">
    <property type="entry name" value="Ankyrin_rpt-contain_sf"/>
</dbReference>
<feature type="domain" description="Protein kinase" evidence="6">
    <location>
        <begin position="888"/>
        <end position="1155"/>
    </location>
</feature>
<keyword evidence="2" id="KW-0808">Transferase</keyword>
<dbReference type="PROSITE" id="PS00108">
    <property type="entry name" value="PROTEIN_KINASE_ST"/>
    <property type="match status" value="1"/>
</dbReference>
<evidence type="ECO:0000256" key="3">
    <source>
        <dbReference type="ARBA" id="ARBA00022741"/>
    </source>
</evidence>
<reference evidence="7 8" key="1">
    <citation type="submission" date="2024-04" db="EMBL/GenBank/DDBJ databases">
        <title>Tritrichomonas musculus Genome.</title>
        <authorList>
            <person name="Alves-Ferreira E."/>
            <person name="Grigg M."/>
            <person name="Lorenzi H."/>
            <person name="Galac M."/>
        </authorList>
    </citation>
    <scope>NUCLEOTIDE SEQUENCE [LARGE SCALE GENOMIC DNA]</scope>
    <source>
        <strain evidence="7 8">EAF2021</strain>
    </source>
</reference>
<evidence type="ECO:0000256" key="1">
    <source>
        <dbReference type="ARBA" id="ARBA00005843"/>
    </source>
</evidence>
<feature type="domain" description="Protein kinase" evidence="6">
    <location>
        <begin position="1879"/>
        <end position="2154"/>
    </location>
</feature>
<dbReference type="SMART" id="SM00248">
    <property type="entry name" value="ANK"/>
    <property type="match status" value="3"/>
</dbReference>
<evidence type="ECO:0000256" key="2">
    <source>
        <dbReference type="ARBA" id="ARBA00022527"/>
    </source>
</evidence>
<dbReference type="SMART" id="SM00220">
    <property type="entry name" value="S_TKc"/>
    <property type="match status" value="4"/>
</dbReference>
<dbReference type="PRINTS" id="PR00109">
    <property type="entry name" value="TYRKINASE"/>
</dbReference>
<dbReference type="Proteomes" id="UP001470230">
    <property type="component" value="Unassembled WGS sequence"/>
</dbReference>
<dbReference type="InterPro" id="IPR008271">
    <property type="entry name" value="Ser/Thr_kinase_AS"/>
</dbReference>
<dbReference type="Gene3D" id="1.25.40.20">
    <property type="entry name" value="Ankyrin repeat-containing domain"/>
    <property type="match status" value="1"/>
</dbReference>
<evidence type="ECO:0000256" key="4">
    <source>
        <dbReference type="ARBA" id="ARBA00022840"/>
    </source>
</evidence>
<evidence type="ECO:0000313" key="8">
    <source>
        <dbReference type="Proteomes" id="UP001470230"/>
    </source>
</evidence>
<proteinExistence type="inferred from homology"/>
<dbReference type="PROSITE" id="PS50011">
    <property type="entry name" value="PROTEIN_KINASE_DOM"/>
    <property type="match status" value="5"/>
</dbReference>
<keyword evidence="3 5" id="KW-0547">Nucleotide-binding</keyword>
<keyword evidence="2" id="KW-0418">Kinase</keyword>
<dbReference type="Gene3D" id="1.10.510.10">
    <property type="entry name" value="Transferase(Phosphotransferase) domain 1"/>
    <property type="match status" value="5"/>
</dbReference>
<dbReference type="SUPFAM" id="SSF56112">
    <property type="entry name" value="Protein kinase-like (PK-like)"/>
    <property type="match status" value="5"/>
</dbReference>
<dbReference type="SUPFAM" id="SSF48403">
    <property type="entry name" value="Ankyrin repeat"/>
    <property type="match status" value="1"/>
</dbReference>
<dbReference type="InterPro" id="IPR001245">
    <property type="entry name" value="Ser-Thr/Tyr_kinase_cat_dom"/>
</dbReference>
<dbReference type="InterPro" id="IPR051681">
    <property type="entry name" value="Ser/Thr_Kinases-Pseudokinases"/>
</dbReference>
<dbReference type="PANTHER" id="PTHR44329">
    <property type="entry name" value="SERINE/THREONINE-PROTEIN KINASE TNNI3K-RELATED"/>
    <property type="match status" value="1"/>
</dbReference>
<protein>
    <recommendedName>
        <fullName evidence="6">Protein kinase domain-containing protein</fullName>
    </recommendedName>
</protein>
<dbReference type="InterPro" id="IPR000719">
    <property type="entry name" value="Prot_kinase_dom"/>
</dbReference>
<feature type="domain" description="Protein kinase" evidence="6">
    <location>
        <begin position="594"/>
        <end position="894"/>
    </location>
</feature>
<comment type="similarity">
    <text evidence="1">Belongs to the protein kinase superfamily. TKL Ser/Thr protein kinase family.</text>
</comment>
<gene>
    <name evidence="7" type="ORF">M9Y10_039260</name>
</gene>
<dbReference type="InterPro" id="IPR002110">
    <property type="entry name" value="Ankyrin_rpt"/>
</dbReference>
<dbReference type="EMBL" id="JAPFFF010000006">
    <property type="protein sequence ID" value="KAK8888196.1"/>
    <property type="molecule type" value="Genomic_DNA"/>
</dbReference>
<keyword evidence="8" id="KW-1185">Reference proteome</keyword>
<dbReference type="InterPro" id="IPR017441">
    <property type="entry name" value="Protein_kinase_ATP_BS"/>
</dbReference>
<sequence length="2175" mass="255666">MTKNRIFLSEDAKINSFAKIQLNLLNLKNDSSQEEINKLIDQIPLSIRIRKDYLRVVCRLIAYYSLISDISKKRNTIILIDNLMRYLKLYLQDESSFFWNIFGNDLVFKYLMYKQGLISIEQIILNSKKDKTSKVIQFFLPEIIEEEPEIFEKELKYQNEINFSSDSIEELKQTRDKYIEWLRKSADFNDSIYREIEKDQLRLSIKTDDIDTFEKLFRESKLTYKTKINESLFENFCVFSSDMSLLEYAVHFKSTKICHFLLSQSKVSEIDESIILRSIFANNEDMINYLKSNFKDKFYEKKFNFSILSWKFDDSMNELSHTKASNKNIILNIIKDTFISNNFTFFKTTLIPFFNNNQQFVKGNIHEIIYESLSDPSNFFFTELMKYANIKINYHNDEGCTFLYKSIKEDNTKAVEILLNYPDIDTNSTIKNFSPFIFACSSFANMKIIKLLSEHDNFDDIKNETVDLKAIVFDGNFYAIRYIINNYPNLKCSSIYPLLLQCLHKNHLFSFKILLKYLIHKNEKITGVDIIENIKNSISSEYKYIKKFSYLISQALEEINDEKETIKDKNQIKTKIQDDFDIKNYNQSNFLLEINDLEAFGKYSYKYVIQDKKTGEHFLAKAFNDIFQFYDKDIDDLIDELYFRVNTSHRSIMKFRGYFILDFNNKIKPTIFLEYAKNGSLKKILNLERKLKAPKGWDDTKKYINIYGIASVIKYFHSLRIFNINLEPSNIFEDEYLFPKIFNFPFKKTELYEEEEENNRVKDLYSFCDFVKCLNIPNVYDLLSSKCLSKDIEKLPTFSDIIDFLIDKTESIENIDIEQFFSYVDYIENGTNMQFKKYSIDNLMKIYYEYDHFKPEKYKKKIVSNGLPSKIEKIIPEENMAKGLSKRYKKQTSIHKSSKSEVYNAVEYKTGTIYAAEVFDSQSLKLKDVSLLNLIQMFFEFDHPSIQKIIDYSTDDFDNNPNLVVITKIAKNSTLKELFKNEQSTHNPKWTNTKKLICIYGIASGMKYLHSKNIVHRKLQPGSIFLDESFNPIITNFLLIKDLAEKPHSNDREILGKPAYIAPEVWERNGYSKSSDVYAFSIILYELLTNQEPYSEYKSANHIINEVVIRNSRPKKLHLIPESYQNLIQLCWSSDPIKRPHFSDIVSLLRTDPNFILEGVDEDEYFQFVNSFDKFDESSDQFKITEKFKFPIAQDFNININEYIPLREIGGIQSNAKICIIKNVYNNEILVAKIFNYTVDCTDEQFTYLKREVDIMSKVNHQAIVRFIGYSPFDLRKKPKPTIFMEYVKNKSLSDIITHERTSPDKTKGWDDTKKLINIYGIASAMKYLHSLGIIHRDLKPSNILEDEHLFPKICDFGLSKFISNNGENDAFNSGDNLVGTTLYMAPEIFQYREYSKASDVYSFGMLIYEMITLSIPFDYKYDYMIMSKVSQGDRPQIKSTISDIYRDLIKACWSDQIEDRPTFSQIVEYLIEKATSIENIDSDLFYSYVNYVENKTSIRFKKYRVNFDKSKTELTIPESIKRLNLEKYVKLHKLGKGSFAKVYKIKKKNGEETYAAKKIKDETEDLDEDRIKYLSREVDIISKLDNHAIIKFIGYSDTDFKKNKRSIIITDVYEAGNLKDILKLERGGCALPGWDDTKKFIVIYGIAAGMKYLHSKNILHRDLKPENILLDEFLYPKVSDFGLSRYFPPDDLHPSKQVGTPVYMSPEILSHANYLKEGDIYAFALIVYEIVTLKLPYVGNNLYEIAIKVCNKKIRPEFNDSVPSCYKRLIEACWSHEPKDRPTFTEIVELLSTDKSFISDNIDIDEVISYARLVGEKFYYNDSNEKQQNKPKKEVKIVPVQNIRRKVNETTILSFIKIVETEKTDPSFKDYFIDLSKFEQNDIILKNEFNKVMKVKQKENDEVFLARVSNLDMNQFTDDEMQYISREMNTISQINHPCIVKMIGFSPSDFKGNAKPVVITEFLRGMTLTNYFEYKRKYEEISSLDDTKKLIIIYGIAAGMNHLHSLNIIHRNLKPSNIFLTDLLQPKLSDFGLCSQILISNSMTTKSTITEQRFDVYSAPEVIKTNKYSKSSDVYSFAMIVYEIITRERAFSDFNYYRYIFYEVRIKEKHPEIKKTIPICYRKLIEQCWAYDPKERPTFDEIIDILENNTNFISDNIDKKSFKSYIEQLNTKNE</sequence>
<dbReference type="Pfam" id="PF00069">
    <property type="entry name" value="Pkinase"/>
    <property type="match status" value="2"/>
</dbReference>
<dbReference type="PANTHER" id="PTHR44329:SF214">
    <property type="entry name" value="PROTEIN KINASE DOMAIN-CONTAINING PROTEIN"/>
    <property type="match status" value="1"/>
</dbReference>
<feature type="binding site" evidence="5">
    <location>
        <position position="1559"/>
    </location>
    <ligand>
        <name>ATP</name>
        <dbReference type="ChEBI" id="CHEBI:30616"/>
    </ligand>
</feature>